<dbReference type="PROSITE" id="PS51257">
    <property type="entry name" value="PROKAR_LIPOPROTEIN"/>
    <property type="match status" value="1"/>
</dbReference>
<evidence type="ECO:0000256" key="2">
    <source>
        <dbReference type="SAM" id="SignalP"/>
    </source>
</evidence>
<proteinExistence type="predicted"/>
<evidence type="ECO:0000256" key="1">
    <source>
        <dbReference type="SAM" id="MobiDB-lite"/>
    </source>
</evidence>
<feature type="chain" id="PRO_5044312342" description="Lipoprotein" evidence="2">
    <location>
        <begin position="24"/>
        <end position="200"/>
    </location>
</feature>
<gene>
    <name evidence="3" type="ORF">AB5J52_48695</name>
</gene>
<feature type="signal peptide" evidence="2">
    <location>
        <begin position="1"/>
        <end position="23"/>
    </location>
</feature>
<reference evidence="3" key="1">
    <citation type="submission" date="2024-07" db="EMBL/GenBank/DDBJ databases">
        <authorList>
            <person name="Yu S.T."/>
        </authorList>
    </citation>
    <scope>NUCLEOTIDE SEQUENCE</scope>
    <source>
        <strain evidence="3">R39</strain>
        <plasmid evidence="3">unnamed1</plasmid>
    </source>
</reference>
<protein>
    <recommendedName>
        <fullName evidence="4">Lipoprotein</fullName>
    </recommendedName>
</protein>
<dbReference type="RefSeq" id="WP_369228533.1">
    <property type="nucleotide sequence ID" value="NZ_CP163442.1"/>
</dbReference>
<feature type="compositionally biased region" description="Low complexity" evidence="1">
    <location>
        <begin position="37"/>
        <end position="55"/>
    </location>
</feature>
<organism evidence="3">
    <name type="scientific">Streptomyces sp. R39</name>
    <dbReference type="NCBI Taxonomy" id="3238631"/>
    <lineage>
        <taxon>Bacteria</taxon>
        <taxon>Bacillati</taxon>
        <taxon>Actinomycetota</taxon>
        <taxon>Actinomycetes</taxon>
        <taxon>Kitasatosporales</taxon>
        <taxon>Streptomycetaceae</taxon>
        <taxon>Streptomyces</taxon>
    </lineage>
</organism>
<dbReference type="AlphaFoldDB" id="A0AB39R2D5"/>
<evidence type="ECO:0000313" key="3">
    <source>
        <dbReference type="EMBL" id="XDQ50008.1"/>
    </source>
</evidence>
<name>A0AB39R2D5_9ACTN</name>
<dbReference type="EMBL" id="CP163442">
    <property type="protein sequence ID" value="XDQ50008.1"/>
    <property type="molecule type" value="Genomic_DNA"/>
</dbReference>
<keyword evidence="3" id="KW-0614">Plasmid</keyword>
<accession>A0AB39R2D5</accession>
<sequence length="200" mass="20721">MPRPSVALRLGAPLAVLPLVLTACNGKDGDTGAAQQATTRAKPSPSTSTSAPLTAGDSIAGTVKEDNGLVTYSVAAQQLTFGTQAQAKAAVQNPADAKGKVIATVRVRYTHQAGPTVTTSTNADDATTVWAEGQRGTILLNSPTNGASCDDPYDIASWKTGQSHTFCEYYLLPATAKKAEVHWSEDGGRPYVWTFAGPGA</sequence>
<feature type="region of interest" description="Disordered" evidence="1">
    <location>
        <begin position="30"/>
        <end position="59"/>
    </location>
</feature>
<keyword evidence="2" id="KW-0732">Signal</keyword>
<evidence type="ECO:0008006" key="4">
    <source>
        <dbReference type="Google" id="ProtNLM"/>
    </source>
</evidence>
<geneLocation type="plasmid" evidence="3">
    <name>unnamed1</name>
</geneLocation>